<dbReference type="RefSeq" id="WP_353437867.1">
    <property type="nucleotide sequence ID" value="NZ_CP099959.1"/>
</dbReference>
<dbReference type="EC" id="5.6.2.4" evidence="7"/>
<evidence type="ECO:0000256" key="3">
    <source>
        <dbReference type="ARBA" id="ARBA00022806"/>
    </source>
</evidence>
<evidence type="ECO:0000256" key="9">
    <source>
        <dbReference type="ARBA" id="ARBA00048988"/>
    </source>
</evidence>
<dbReference type="Pfam" id="PF00580">
    <property type="entry name" value="UvrD-helicase"/>
    <property type="match status" value="1"/>
</dbReference>
<evidence type="ECO:0000313" key="14">
    <source>
        <dbReference type="EMBL" id="XCC56866.1"/>
    </source>
</evidence>
<feature type="domain" description="UvrD-like helicase ATP-binding" evidence="12">
    <location>
        <begin position="1"/>
        <end position="483"/>
    </location>
</feature>
<dbReference type="SUPFAM" id="SSF52540">
    <property type="entry name" value="P-loop containing nucleoside triphosphate hydrolases"/>
    <property type="match status" value="1"/>
</dbReference>
<evidence type="ECO:0000259" key="13">
    <source>
        <dbReference type="PROSITE" id="PS51217"/>
    </source>
</evidence>
<evidence type="ECO:0000256" key="7">
    <source>
        <dbReference type="ARBA" id="ARBA00034808"/>
    </source>
</evidence>
<feature type="compositionally biased region" description="Basic and acidic residues" evidence="11">
    <location>
        <begin position="824"/>
        <end position="836"/>
    </location>
</feature>
<dbReference type="InterPro" id="IPR000212">
    <property type="entry name" value="DNA_helicase_UvrD/REP"/>
</dbReference>
<organism evidence="14">
    <name type="scientific">Polynucleobacter sp. UK-FUSCHL-C3</name>
    <dbReference type="NCBI Taxonomy" id="2955208"/>
    <lineage>
        <taxon>Bacteria</taxon>
        <taxon>Pseudomonadati</taxon>
        <taxon>Pseudomonadota</taxon>
        <taxon>Betaproteobacteria</taxon>
        <taxon>Burkholderiales</taxon>
        <taxon>Burkholderiaceae</taxon>
        <taxon>Polynucleobacter</taxon>
    </lineage>
</organism>
<dbReference type="GO" id="GO:0033202">
    <property type="term" value="C:DNA helicase complex"/>
    <property type="evidence" value="ECO:0007669"/>
    <property type="project" value="TreeGrafter"/>
</dbReference>
<dbReference type="Pfam" id="PF13361">
    <property type="entry name" value="UvrD_C"/>
    <property type="match status" value="1"/>
</dbReference>
<dbReference type="Gene3D" id="1.10.486.10">
    <property type="entry name" value="PCRA, domain 4"/>
    <property type="match status" value="1"/>
</dbReference>
<evidence type="ECO:0000256" key="11">
    <source>
        <dbReference type="SAM" id="MobiDB-lite"/>
    </source>
</evidence>
<dbReference type="AlphaFoldDB" id="A0AAU7ZZZ1"/>
<keyword evidence="3 10" id="KW-0347">Helicase</keyword>
<dbReference type="PANTHER" id="PTHR11070:SF2">
    <property type="entry name" value="ATP-DEPENDENT DNA HELICASE SRS2"/>
    <property type="match status" value="1"/>
</dbReference>
<keyword evidence="1 10" id="KW-0547">Nucleotide-binding</keyword>
<evidence type="ECO:0000256" key="5">
    <source>
        <dbReference type="ARBA" id="ARBA00023235"/>
    </source>
</evidence>
<dbReference type="PROSITE" id="PS51198">
    <property type="entry name" value="UVRD_HELICASE_ATP_BIND"/>
    <property type="match status" value="1"/>
</dbReference>
<protein>
    <recommendedName>
        <fullName evidence="7">DNA 3'-5' helicase</fullName>
        <ecNumber evidence="7">5.6.2.4</ecNumber>
    </recommendedName>
    <alternativeName>
        <fullName evidence="8">DNA 3'-5' helicase II</fullName>
    </alternativeName>
</protein>
<evidence type="ECO:0000256" key="4">
    <source>
        <dbReference type="ARBA" id="ARBA00022840"/>
    </source>
</evidence>
<dbReference type="PROSITE" id="PS51217">
    <property type="entry name" value="UVRD_HELICASE_CTER"/>
    <property type="match status" value="1"/>
</dbReference>
<accession>A0AAU7ZZZ1</accession>
<dbReference type="GO" id="GO:0005829">
    <property type="term" value="C:cytosol"/>
    <property type="evidence" value="ECO:0007669"/>
    <property type="project" value="TreeGrafter"/>
</dbReference>
<name>A0AAU7ZZZ1_9BURK</name>
<dbReference type="GO" id="GO:0043138">
    <property type="term" value="F:3'-5' DNA helicase activity"/>
    <property type="evidence" value="ECO:0007669"/>
    <property type="project" value="UniProtKB-EC"/>
</dbReference>
<keyword evidence="2 10" id="KW-0378">Hydrolase</keyword>
<comment type="catalytic activity">
    <reaction evidence="6">
        <text>Couples ATP hydrolysis with the unwinding of duplex DNA by translocating in the 3'-5' direction.</text>
        <dbReference type="EC" id="5.6.2.4"/>
    </reaction>
</comment>
<dbReference type="InterPro" id="IPR014017">
    <property type="entry name" value="DNA_helicase_UvrD-like_C"/>
</dbReference>
<proteinExistence type="predicted"/>
<evidence type="ECO:0000256" key="8">
    <source>
        <dbReference type="ARBA" id="ARBA00034923"/>
    </source>
</evidence>
<dbReference type="GO" id="GO:0000725">
    <property type="term" value="P:recombinational repair"/>
    <property type="evidence" value="ECO:0007669"/>
    <property type="project" value="TreeGrafter"/>
</dbReference>
<dbReference type="GO" id="GO:0016787">
    <property type="term" value="F:hydrolase activity"/>
    <property type="evidence" value="ECO:0007669"/>
    <property type="project" value="UniProtKB-UniRule"/>
</dbReference>
<feature type="binding site" evidence="10">
    <location>
        <begin position="21"/>
        <end position="28"/>
    </location>
    <ligand>
        <name>ATP</name>
        <dbReference type="ChEBI" id="CHEBI:30616"/>
    </ligand>
</feature>
<sequence length="1177" mass="133696">MPSKLNIPLVCNPARSVVVSACAGSGKTWLLVARLIRILLAGESPRSILALTFTRKAAQEMRDRLYSLLHEWSQLTDKDLITALEERGLTQSEAMQSIHPVRALYETLLANPHSVVIDTFHGWFGTLLSGAPVSMGAQQGFSLREDAKRLQTECLEDWWASLPKEIEAHYEVLLDHLGSYQTTQFLLGSSSLLRQKGAWVFFEKACKAQGLTPLEVLKAYCKDHQSPNPLLDALANQHALEELKQILDGLQNGGKKDQNLVPDLELTIEHLANNDLASAVTIIVPVFMTQNELPSYRKDNDSASKTILAYLEAQQHNSQEFIQVRQYWGRVCEQYIEWRTQRDAIALNQAWFAVSAAIFKHTQRAKERLRVRDFDDLELGVAQMIADPRIAAYLQARLDARYKHILIDEFQDTNPLQWQILKSWLEAYGEDANRPKVFIVGDPKQSIYRFRRADPRLFTAATHFLEKHYGAALEEQNTTRRNAPKIVEAVNAIFSADRIPESYPFKEQDTHWTAPSLPEPAVYQSGEAYRLNLIPYEEPSEDQRFGNALEAALVDPHETPAKKQRAQEGRRIASLITHLMQTRRVLDEELDTSNSKVKRIVWRPVRPGDFLLLVKRRAYLSEYETALRDAGLLYESPRLGGLLETLEVDDLIALLTILVTPGNDLALAQVLRSPLFALDETQMQTLAELVQSNQGYRNWWEALTHGESHSHQAQFQSITQHIKQWIDLAKHLPVHDLLDHVYFSGDVRLKYASHCHESDRDQVLANLDAFLELALNLDGGRYPSLGRFITQLNRMRRGDEDETPDEGEMSAEAQNEDPDDFDSDHEQSDVLHEQSGRRAQRVRLMTIHGAKGLEAPFVILLDSNNTAAPHFGSGVLLDWDPEQAGPSHLSMFTKLSLGAGREDLKQQEKEIVLKENWNLLYVAITRAKQGFWMSGVESSQNREDAGVSKDSWYARARSAELPLFTELDDDLQSSIRIQKHIATKAPTPDTPSTQFELRDLVLSWWGDELVGGDPLSISPERQQALDEGLWFHGVLQRISPQQYRPVSHTIPEPKAIASAFMISLADAERALQRAITVYQAPELQTYFDPKQYQEAWNELDLVSTEGKSMRIDRLVELSDCLVILDYKLTLPKLDDPLYQQYTEQLTNYQVEVQRIYPHKAIKAILIDAQGKSLPLIH</sequence>
<evidence type="ECO:0000256" key="10">
    <source>
        <dbReference type="PROSITE-ProRule" id="PRU00560"/>
    </source>
</evidence>
<dbReference type="GO" id="GO:0003677">
    <property type="term" value="F:DNA binding"/>
    <property type="evidence" value="ECO:0007669"/>
    <property type="project" value="InterPro"/>
</dbReference>
<evidence type="ECO:0000256" key="6">
    <source>
        <dbReference type="ARBA" id="ARBA00034617"/>
    </source>
</evidence>
<evidence type="ECO:0000256" key="2">
    <source>
        <dbReference type="ARBA" id="ARBA00022801"/>
    </source>
</evidence>
<gene>
    <name evidence="14" type="ORF">NKE59_05015</name>
</gene>
<comment type="catalytic activity">
    <reaction evidence="9">
        <text>ATP + H2O = ADP + phosphate + H(+)</text>
        <dbReference type="Rhea" id="RHEA:13065"/>
        <dbReference type="ChEBI" id="CHEBI:15377"/>
        <dbReference type="ChEBI" id="CHEBI:15378"/>
        <dbReference type="ChEBI" id="CHEBI:30616"/>
        <dbReference type="ChEBI" id="CHEBI:43474"/>
        <dbReference type="ChEBI" id="CHEBI:456216"/>
        <dbReference type="EC" id="5.6.2.4"/>
    </reaction>
</comment>
<feature type="compositionally biased region" description="Acidic residues" evidence="11">
    <location>
        <begin position="800"/>
        <end position="823"/>
    </location>
</feature>
<dbReference type="PANTHER" id="PTHR11070">
    <property type="entry name" value="UVRD / RECB / PCRA DNA HELICASE FAMILY MEMBER"/>
    <property type="match status" value="1"/>
</dbReference>
<feature type="region of interest" description="Disordered" evidence="11">
    <location>
        <begin position="796"/>
        <end position="837"/>
    </location>
</feature>
<dbReference type="EMBL" id="CP099959">
    <property type="protein sequence ID" value="XCC56866.1"/>
    <property type="molecule type" value="Genomic_DNA"/>
</dbReference>
<dbReference type="InterPro" id="IPR027417">
    <property type="entry name" value="P-loop_NTPase"/>
</dbReference>
<reference evidence="14" key="1">
    <citation type="submission" date="2022-06" db="EMBL/GenBank/DDBJ databases">
        <title>New Polynucleobacter species.</title>
        <authorList>
            <person name="Hahn M.W."/>
        </authorList>
    </citation>
    <scope>NUCLEOTIDE SEQUENCE</scope>
    <source>
        <strain evidence="14">UK-FUSCHL-C3</strain>
    </source>
</reference>
<keyword evidence="5" id="KW-0413">Isomerase</keyword>
<keyword evidence="4 10" id="KW-0067">ATP-binding</keyword>
<feature type="domain" description="UvrD-like helicase C-terminal" evidence="13">
    <location>
        <begin position="519"/>
        <end position="852"/>
    </location>
</feature>
<dbReference type="Gene3D" id="3.40.50.300">
    <property type="entry name" value="P-loop containing nucleotide triphosphate hydrolases"/>
    <property type="match status" value="4"/>
</dbReference>
<dbReference type="InterPro" id="IPR014016">
    <property type="entry name" value="UvrD-like_ATP-bd"/>
</dbReference>
<evidence type="ECO:0000259" key="12">
    <source>
        <dbReference type="PROSITE" id="PS51198"/>
    </source>
</evidence>
<evidence type="ECO:0000256" key="1">
    <source>
        <dbReference type="ARBA" id="ARBA00022741"/>
    </source>
</evidence>
<dbReference type="GO" id="GO:0005524">
    <property type="term" value="F:ATP binding"/>
    <property type="evidence" value="ECO:0007669"/>
    <property type="project" value="UniProtKB-UniRule"/>
</dbReference>